<evidence type="ECO:0000259" key="1">
    <source>
        <dbReference type="Pfam" id="PF20158"/>
    </source>
</evidence>
<dbReference type="InterPro" id="IPR045374">
    <property type="entry name" value="Cas5fv_helical"/>
</dbReference>
<dbReference type="Pfam" id="PF20158">
    <property type="entry name" value="Cas5fv_helical"/>
    <property type="match status" value="1"/>
</dbReference>
<evidence type="ECO:0000313" key="2">
    <source>
        <dbReference type="EMBL" id="CAA6803888.1"/>
    </source>
</evidence>
<feature type="domain" description="Cas5fv helical" evidence="1">
    <location>
        <begin position="108"/>
        <end position="264"/>
    </location>
</feature>
<gene>
    <name evidence="2" type="ORF">HELGO_WM14008</name>
</gene>
<sequence length="340" mass="38747">MKIEIEYEASWRNSFLDGDNNKALPKKGRKFIGSITALKKSENYITREVTHNTVMGILNRLIGEQRKLYQAREDKNYFFKELESLVSFKDDVKVKNSELVYLRNMSGNTDQNSFTGMIKTNDKMFTSDYSKEFWNVLALDIDGLLEFIVQGKELNGDIRLDPLVISDRFTEIGKFKALEEEEQVSKALVVLEQKFEGTNYKNNKDKVVPLNLYCSALYLQLERLSSEYDLNSALTKTGTITGISKRLFTKKDFMNRFTTGEKKKIFGNPYIAKSFVQGEGQVTSMLTKASGTLEILIDIKKEDAKSLKNMIENAGVSSFYLGKKGLAYVTSISTKEVKKI</sequence>
<accession>A0A6S6SMB8</accession>
<protein>
    <recommendedName>
        <fullName evidence="1">Cas5fv helical domain-containing protein</fullName>
    </recommendedName>
</protein>
<dbReference type="EMBL" id="CACVAP010000041">
    <property type="protein sequence ID" value="CAA6803888.1"/>
    <property type="molecule type" value="Genomic_DNA"/>
</dbReference>
<dbReference type="CDD" id="cd21143">
    <property type="entry name" value="Cas5fv"/>
    <property type="match status" value="1"/>
</dbReference>
<proteinExistence type="predicted"/>
<reference evidence="2" key="1">
    <citation type="submission" date="2020-01" db="EMBL/GenBank/DDBJ databases">
        <authorList>
            <person name="Meier V. D."/>
            <person name="Meier V D."/>
        </authorList>
    </citation>
    <scope>NUCLEOTIDE SEQUENCE</scope>
    <source>
        <strain evidence="2">HLG_WM_MAG_06</strain>
    </source>
</reference>
<organism evidence="2">
    <name type="scientific">uncultured Sulfurovum sp</name>
    <dbReference type="NCBI Taxonomy" id="269237"/>
    <lineage>
        <taxon>Bacteria</taxon>
        <taxon>Pseudomonadati</taxon>
        <taxon>Campylobacterota</taxon>
        <taxon>Epsilonproteobacteria</taxon>
        <taxon>Campylobacterales</taxon>
        <taxon>Sulfurovaceae</taxon>
        <taxon>Sulfurovum</taxon>
        <taxon>environmental samples</taxon>
    </lineage>
</organism>
<dbReference type="AlphaFoldDB" id="A0A6S6SMB8"/>
<name>A0A6S6SMB8_9BACT</name>
<dbReference type="InterPro" id="IPR047583">
    <property type="entry name" value="Cas5fv"/>
</dbReference>